<reference evidence="3" key="1">
    <citation type="submission" date="2022-10" db="EMBL/GenBank/DDBJ databases">
        <title>Genome assembly of Pristionchus species.</title>
        <authorList>
            <person name="Yoshida K."/>
            <person name="Sommer R.J."/>
        </authorList>
    </citation>
    <scope>NUCLEOTIDE SEQUENCE [LARGE SCALE GENOMIC DNA]</scope>
    <source>
        <strain evidence="3">RS5460</strain>
    </source>
</reference>
<evidence type="ECO:0000259" key="1">
    <source>
        <dbReference type="PROSITE" id="PS50132"/>
    </source>
</evidence>
<feature type="non-terminal residue" evidence="2">
    <location>
        <position position="1"/>
    </location>
</feature>
<organism evidence="2 3">
    <name type="scientific">Pristionchus mayeri</name>
    <dbReference type="NCBI Taxonomy" id="1317129"/>
    <lineage>
        <taxon>Eukaryota</taxon>
        <taxon>Metazoa</taxon>
        <taxon>Ecdysozoa</taxon>
        <taxon>Nematoda</taxon>
        <taxon>Chromadorea</taxon>
        <taxon>Rhabditida</taxon>
        <taxon>Rhabditina</taxon>
        <taxon>Diplogasteromorpha</taxon>
        <taxon>Diplogasteroidea</taxon>
        <taxon>Neodiplogasteridae</taxon>
        <taxon>Pristionchus</taxon>
    </lineage>
</organism>
<dbReference type="InterPro" id="IPR036305">
    <property type="entry name" value="RGS_sf"/>
</dbReference>
<dbReference type="EMBL" id="BTRK01000006">
    <property type="protein sequence ID" value="GMR58784.1"/>
    <property type="molecule type" value="Genomic_DNA"/>
</dbReference>
<proteinExistence type="predicted"/>
<name>A0AAN5IBP4_9BILA</name>
<evidence type="ECO:0000313" key="3">
    <source>
        <dbReference type="Proteomes" id="UP001328107"/>
    </source>
</evidence>
<accession>A0AAN5IBP4</accession>
<feature type="non-terminal residue" evidence="2">
    <location>
        <position position="92"/>
    </location>
</feature>
<evidence type="ECO:0000313" key="2">
    <source>
        <dbReference type="EMBL" id="GMR58784.1"/>
    </source>
</evidence>
<dbReference type="PROSITE" id="PS50132">
    <property type="entry name" value="RGS"/>
    <property type="match status" value="1"/>
</dbReference>
<gene>
    <name evidence="2" type="ORF">PMAYCL1PPCAC_28979</name>
</gene>
<dbReference type="Proteomes" id="UP001328107">
    <property type="component" value="Unassembled WGS sequence"/>
</dbReference>
<sequence>AVMNEETSRKSFANQLCEAASRIGFSLPSMNQAIRRSVHSENIDIKEWESAIREVSFMLEKDLFSRFKRSSIYHQFISWIVNAPRERMKNAL</sequence>
<dbReference type="InterPro" id="IPR016137">
    <property type="entry name" value="RGS"/>
</dbReference>
<dbReference type="AlphaFoldDB" id="A0AAN5IBP4"/>
<feature type="domain" description="RGS" evidence="1">
    <location>
        <begin position="48"/>
        <end position="77"/>
    </location>
</feature>
<comment type="caution">
    <text evidence="2">The sequence shown here is derived from an EMBL/GenBank/DDBJ whole genome shotgun (WGS) entry which is preliminary data.</text>
</comment>
<protein>
    <recommendedName>
        <fullName evidence="1">RGS domain-containing protein</fullName>
    </recommendedName>
</protein>
<keyword evidence="3" id="KW-1185">Reference proteome</keyword>
<dbReference type="SUPFAM" id="SSF48097">
    <property type="entry name" value="Regulator of G-protein signaling, RGS"/>
    <property type="match status" value="1"/>
</dbReference>